<accession>A0A495K823</accession>
<evidence type="ECO:0000313" key="3">
    <source>
        <dbReference type="Proteomes" id="UP000274762"/>
    </source>
</evidence>
<keyword evidence="1" id="KW-1133">Transmembrane helix</keyword>
<organism evidence="2 3">
    <name type="scientific">Williamsia marianensis</name>
    <dbReference type="NCBI Taxonomy" id="85044"/>
    <lineage>
        <taxon>Bacteria</taxon>
        <taxon>Bacillati</taxon>
        <taxon>Actinomycetota</taxon>
        <taxon>Actinomycetes</taxon>
        <taxon>Mycobacteriales</taxon>
        <taxon>Nocardiaceae</taxon>
        <taxon>Williamsia</taxon>
    </lineage>
</organism>
<keyword evidence="1" id="KW-0472">Membrane</keyword>
<comment type="caution">
    <text evidence="2">The sequence shown here is derived from an EMBL/GenBank/DDBJ whole genome shotgun (WGS) entry which is preliminary data.</text>
</comment>
<dbReference type="Proteomes" id="UP000274762">
    <property type="component" value="Unassembled WGS sequence"/>
</dbReference>
<dbReference type="EMBL" id="RBKV01000001">
    <property type="protein sequence ID" value="RKR96659.1"/>
    <property type="molecule type" value="Genomic_DNA"/>
</dbReference>
<feature type="transmembrane region" description="Helical" evidence="1">
    <location>
        <begin position="12"/>
        <end position="30"/>
    </location>
</feature>
<name>A0A495K823_WILMA</name>
<gene>
    <name evidence="2" type="ORF">DFJ75_3512</name>
</gene>
<evidence type="ECO:0000313" key="2">
    <source>
        <dbReference type="EMBL" id="RKR96659.1"/>
    </source>
</evidence>
<protein>
    <submittedName>
        <fullName evidence="2">Uncharacterized protein</fullName>
    </submittedName>
</protein>
<proteinExistence type="predicted"/>
<dbReference type="AlphaFoldDB" id="A0A495K823"/>
<keyword evidence="1" id="KW-0812">Transmembrane</keyword>
<reference evidence="2 3" key="1">
    <citation type="submission" date="2018-10" db="EMBL/GenBank/DDBJ databases">
        <title>Sequencing the genomes of 1000 actinobacteria strains.</title>
        <authorList>
            <person name="Klenk H.-P."/>
        </authorList>
    </citation>
    <scope>NUCLEOTIDE SEQUENCE [LARGE SCALE GENOMIC DNA]</scope>
    <source>
        <strain evidence="2 3">DSM 44343</strain>
    </source>
</reference>
<sequence length="39" mass="4234">MKVTVYDPPCFVAWNVASLTLSVVIAIASGQKENRSNSH</sequence>
<evidence type="ECO:0000256" key="1">
    <source>
        <dbReference type="SAM" id="Phobius"/>
    </source>
</evidence>